<proteinExistence type="predicted"/>
<dbReference type="PANTHER" id="PTHR47926">
    <property type="entry name" value="PENTATRICOPEPTIDE REPEAT-CONTAINING PROTEIN"/>
    <property type="match status" value="1"/>
</dbReference>
<name>A0ABD1L8L7_9FABA</name>
<dbReference type="EMBL" id="JBGMDY010000010">
    <property type="protein sequence ID" value="KAL2319860.1"/>
    <property type="molecule type" value="Genomic_DNA"/>
</dbReference>
<evidence type="ECO:0000313" key="2">
    <source>
        <dbReference type="Proteomes" id="UP001603857"/>
    </source>
</evidence>
<dbReference type="PANTHER" id="PTHR47926:SF538">
    <property type="entry name" value="WHIM2 DOMAIN-CONTAINING PROTEIN"/>
    <property type="match status" value="1"/>
</dbReference>
<keyword evidence="2" id="KW-1185">Reference proteome</keyword>
<accession>A0ABD1L8L7</accession>
<dbReference type="Proteomes" id="UP001603857">
    <property type="component" value="Unassembled WGS sequence"/>
</dbReference>
<dbReference type="Pfam" id="PF20431">
    <property type="entry name" value="E_motif"/>
    <property type="match status" value="1"/>
</dbReference>
<gene>
    <name evidence="1" type="ORF">Fmac_028829</name>
</gene>
<evidence type="ECO:0008006" key="3">
    <source>
        <dbReference type="Google" id="ProtNLM"/>
    </source>
</evidence>
<dbReference type="Gene3D" id="1.25.40.10">
    <property type="entry name" value="Tetratricopeptide repeat domain"/>
    <property type="match status" value="1"/>
</dbReference>
<reference evidence="1 2" key="1">
    <citation type="submission" date="2024-08" db="EMBL/GenBank/DDBJ databases">
        <title>Insights into the chromosomal genome structure of Flemingia macrophylla.</title>
        <authorList>
            <person name="Ding Y."/>
            <person name="Zhao Y."/>
            <person name="Bi W."/>
            <person name="Wu M."/>
            <person name="Zhao G."/>
            <person name="Gong Y."/>
            <person name="Li W."/>
            <person name="Zhang P."/>
        </authorList>
    </citation>
    <scope>NUCLEOTIDE SEQUENCE [LARGE SCALE GENOMIC DNA]</scope>
    <source>
        <strain evidence="1">DYQJB</strain>
        <tissue evidence="1">Leaf</tissue>
    </source>
</reference>
<dbReference type="InterPro" id="IPR046960">
    <property type="entry name" value="PPR_At4g14850-like_plant"/>
</dbReference>
<dbReference type="InterPro" id="IPR046848">
    <property type="entry name" value="E_motif"/>
</dbReference>
<protein>
    <recommendedName>
        <fullName evidence="3">Pentatricopeptide repeat-containing protein</fullName>
    </recommendedName>
</protein>
<dbReference type="InterPro" id="IPR011990">
    <property type="entry name" value="TPR-like_helical_dom_sf"/>
</dbReference>
<dbReference type="AlphaFoldDB" id="A0ABD1L8L7"/>
<comment type="caution">
    <text evidence="1">The sequence shown here is derived from an EMBL/GenBank/DDBJ whole genome shotgun (WGS) entry which is preliminary data.</text>
</comment>
<evidence type="ECO:0000313" key="1">
    <source>
        <dbReference type="EMBL" id="KAL2319860.1"/>
    </source>
</evidence>
<organism evidence="1 2">
    <name type="scientific">Flemingia macrophylla</name>
    <dbReference type="NCBI Taxonomy" id="520843"/>
    <lineage>
        <taxon>Eukaryota</taxon>
        <taxon>Viridiplantae</taxon>
        <taxon>Streptophyta</taxon>
        <taxon>Embryophyta</taxon>
        <taxon>Tracheophyta</taxon>
        <taxon>Spermatophyta</taxon>
        <taxon>Magnoliopsida</taxon>
        <taxon>eudicotyledons</taxon>
        <taxon>Gunneridae</taxon>
        <taxon>Pentapetalae</taxon>
        <taxon>rosids</taxon>
        <taxon>fabids</taxon>
        <taxon>Fabales</taxon>
        <taxon>Fabaceae</taxon>
        <taxon>Papilionoideae</taxon>
        <taxon>50 kb inversion clade</taxon>
        <taxon>NPAAA clade</taxon>
        <taxon>indigoferoid/millettioid clade</taxon>
        <taxon>Phaseoleae</taxon>
        <taxon>Flemingia</taxon>
    </lineage>
</organism>
<sequence length="153" mass="17251">MKSVSTDIENDASSQRLLATLRDYFGSVNCVRWAKHGRYVASGSELYIKMKLAIKSKLNHINPTMEHYLCMIDLYSRAGMLGKAMDIINGMPFPLAATWWHSVLAAFRVHRNIELGKLAAEKSISLEPQDSAAYVLVSNMYAAARNWQEKLLN</sequence>